<sequence>MEHPKPFLTTPIAIIAGCSLIAVSVLISGGIIKIGPKATNTTTNTVQPSPAAQQQQAPQQPQATIEQVKDVFAKSLIKFGDANKKLIVIEAADPSCPFCHVAAGKNPSLNKEIGSRFTLVSDGGTYVAPVPEIARLVKEGKASFAWIYTPGHGNGEMGTKAMYCAFEKGKFWEVHDLLMNSKGYDVLNTAVKNDKSKSGEIADFLKEAIDPAAMKACLDSGKYDGKLAEDTALAQSLGISGTPGFYINTTPFSGAYSYADMEPAIKSALGI</sequence>
<evidence type="ECO:0000256" key="1">
    <source>
        <dbReference type="ARBA" id="ARBA00005791"/>
    </source>
</evidence>
<keyword evidence="2" id="KW-0732">Signal</keyword>
<evidence type="ECO:0000256" key="3">
    <source>
        <dbReference type="ARBA" id="ARBA00023002"/>
    </source>
</evidence>
<evidence type="ECO:0000259" key="7">
    <source>
        <dbReference type="Pfam" id="PF13462"/>
    </source>
</evidence>
<organism evidence="8 9">
    <name type="scientific">Candidatus Daviesbacteria bacterium GW2011_GWC2_40_12</name>
    <dbReference type="NCBI Taxonomy" id="1618431"/>
    <lineage>
        <taxon>Bacteria</taxon>
        <taxon>Candidatus Daviesiibacteriota</taxon>
    </lineage>
</organism>
<dbReference type="EMBL" id="LBYB01000003">
    <property type="protein sequence ID" value="KKR42222.1"/>
    <property type="molecule type" value="Genomic_DNA"/>
</dbReference>
<evidence type="ECO:0000313" key="8">
    <source>
        <dbReference type="EMBL" id="KKR42222.1"/>
    </source>
</evidence>
<dbReference type="Proteomes" id="UP000034881">
    <property type="component" value="Unassembled WGS sequence"/>
</dbReference>
<proteinExistence type="inferred from homology"/>
<dbReference type="PANTHER" id="PTHR13887:SF14">
    <property type="entry name" value="DISULFIDE BOND FORMATION PROTEIN D"/>
    <property type="match status" value="1"/>
</dbReference>
<evidence type="ECO:0000313" key="9">
    <source>
        <dbReference type="Proteomes" id="UP000034881"/>
    </source>
</evidence>
<dbReference type="PANTHER" id="PTHR13887">
    <property type="entry name" value="GLUTATHIONE S-TRANSFERASE KAPPA"/>
    <property type="match status" value="1"/>
</dbReference>
<protein>
    <submittedName>
        <fullName evidence="8">DSBA-like protein thioredoxin domain-containing protein</fullName>
    </submittedName>
</protein>
<dbReference type="Pfam" id="PF13462">
    <property type="entry name" value="Thioredoxin_4"/>
    <property type="match status" value="1"/>
</dbReference>
<dbReference type="AlphaFoldDB" id="A0A0G0TW89"/>
<comment type="similarity">
    <text evidence="1">Belongs to the thioredoxin family. DsbA subfamily.</text>
</comment>
<dbReference type="SUPFAM" id="SSF52833">
    <property type="entry name" value="Thioredoxin-like"/>
    <property type="match status" value="1"/>
</dbReference>
<evidence type="ECO:0000256" key="4">
    <source>
        <dbReference type="ARBA" id="ARBA00023157"/>
    </source>
</evidence>
<dbReference type="InterPro" id="IPR036249">
    <property type="entry name" value="Thioredoxin-like_sf"/>
</dbReference>
<keyword evidence="6" id="KW-0472">Membrane</keyword>
<dbReference type="InterPro" id="IPR012336">
    <property type="entry name" value="Thioredoxin-like_fold"/>
</dbReference>
<keyword evidence="6" id="KW-1133">Transmembrane helix</keyword>
<comment type="caution">
    <text evidence="8">The sequence shown here is derived from an EMBL/GenBank/DDBJ whole genome shotgun (WGS) entry which is preliminary data.</text>
</comment>
<feature type="transmembrane region" description="Helical" evidence="6">
    <location>
        <begin position="12"/>
        <end position="32"/>
    </location>
</feature>
<keyword evidence="4" id="KW-1015">Disulfide bond</keyword>
<feature type="domain" description="Thioredoxin-like fold" evidence="7">
    <location>
        <begin position="135"/>
        <end position="266"/>
    </location>
</feature>
<keyword evidence="3" id="KW-0560">Oxidoreductase</keyword>
<evidence type="ECO:0000256" key="2">
    <source>
        <dbReference type="ARBA" id="ARBA00022729"/>
    </source>
</evidence>
<evidence type="ECO:0000256" key="6">
    <source>
        <dbReference type="SAM" id="Phobius"/>
    </source>
</evidence>
<keyword evidence="5" id="KW-0676">Redox-active center</keyword>
<reference evidence="8 9" key="1">
    <citation type="journal article" date="2015" name="Nature">
        <title>rRNA introns, odd ribosomes, and small enigmatic genomes across a large radiation of phyla.</title>
        <authorList>
            <person name="Brown C.T."/>
            <person name="Hug L.A."/>
            <person name="Thomas B.C."/>
            <person name="Sharon I."/>
            <person name="Castelle C.J."/>
            <person name="Singh A."/>
            <person name="Wilkins M.J."/>
            <person name="Williams K.H."/>
            <person name="Banfield J.F."/>
        </authorList>
    </citation>
    <scope>NUCLEOTIDE SEQUENCE [LARGE SCALE GENOMIC DNA]</scope>
</reference>
<dbReference type="PATRIC" id="fig|1618431.3.peg.474"/>
<keyword evidence="6" id="KW-0812">Transmembrane</keyword>
<dbReference type="Gene3D" id="3.40.30.10">
    <property type="entry name" value="Glutaredoxin"/>
    <property type="match status" value="1"/>
</dbReference>
<accession>A0A0G0TW89</accession>
<name>A0A0G0TW89_9BACT</name>
<dbReference type="PROSITE" id="PS51257">
    <property type="entry name" value="PROKAR_LIPOPROTEIN"/>
    <property type="match status" value="1"/>
</dbReference>
<dbReference type="GO" id="GO:0016491">
    <property type="term" value="F:oxidoreductase activity"/>
    <property type="evidence" value="ECO:0007669"/>
    <property type="project" value="UniProtKB-KW"/>
</dbReference>
<gene>
    <name evidence="8" type="ORF">UT77_C0003G0017</name>
</gene>
<evidence type="ECO:0000256" key="5">
    <source>
        <dbReference type="ARBA" id="ARBA00023284"/>
    </source>
</evidence>